<dbReference type="EMBL" id="FWFX01000011">
    <property type="protein sequence ID" value="SLN62127.1"/>
    <property type="molecule type" value="Genomic_DNA"/>
</dbReference>
<dbReference type="InterPro" id="IPR000515">
    <property type="entry name" value="MetI-like"/>
</dbReference>
<dbReference type="InterPro" id="IPR051613">
    <property type="entry name" value="ABC_transp_permease_HisMQ"/>
</dbReference>
<sequence length="240" mass="25775">MEQINTLLGPLSFGQGGWGDDLLNGALLTLQLALCAMIVGLIFGLGLAGMKLAKSRLLRWPASAYTLFIRGVPEFLVLLFVFFGSDSLINAVATSLGFEGGYEVPKFVAAVVGLSIIFAAYACEIFRGAYLAVPTGQIEAGESIGLSRTQVFFRIRFPQLWRFAIPGLGNLWMVVLKDTSLAAVIALNELLRIAKLGGETEQSPLLFFAAAGALYLVMTSLSDFGRSALERRARRGMAGT</sequence>
<dbReference type="InterPro" id="IPR010065">
    <property type="entry name" value="AA_ABC_transptr_permease_3TM"/>
</dbReference>
<dbReference type="RefSeq" id="WP_234999558.1">
    <property type="nucleotide sequence ID" value="NZ_FWFX01000011.1"/>
</dbReference>
<evidence type="ECO:0000313" key="11">
    <source>
        <dbReference type="EMBL" id="SLN62127.1"/>
    </source>
</evidence>
<dbReference type="Gene3D" id="1.10.3720.10">
    <property type="entry name" value="MetI-like"/>
    <property type="match status" value="1"/>
</dbReference>
<keyword evidence="5" id="KW-0997">Cell inner membrane</keyword>
<evidence type="ECO:0000256" key="6">
    <source>
        <dbReference type="ARBA" id="ARBA00022692"/>
    </source>
</evidence>
<feature type="transmembrane region" description="Helical" evidence="9">
    <location>
        <begin position="104"/>
        <end position="123"/>
    </location>
</feature>
<dbReference type="PANTHER" id="PTHR30133:SF2">
    <property type="entry name" value="ARGININE ABC TRANSPORTER PERMEASE PROTEIN ARTQ"/>
    <property type="match status" value="1"/>
</dbReference>
<protein>
    <submittedName>
        <fullName evidence="11">Arginine ABC transporter permease protein ArtQ</fullName>
    </submittedName>
</protein>
<dbReference type="GO" id="GO:0043190">
    <property type="term" value="C:ATP-binding cassette (ABC) transporter complex"/>
    <property type="evidence" value="ECO:0007669"/>
    <property type="project" value="InterPro"/>
</dbReference>
<evidence type="ECO:0000259" key="10">
    <source>
        <dbReference type="PROSITE" id="PS50928"/>
    </source>
</evidence>
<keyword evidence="4" id="KW-1003">Cell membrane</keyword>
<keyword evidence="3 9" id="KW-0813">Transport</keyword>
<dbReference type="Pfam" id="PF00528">
    <property type="entry name" value="BPD_transp_1"/>
    <property type="match status" value="1"/>
</dbReference>
<dbReference type="PANTHER" id="PTHR30133">
    <property type="entry name" value="CATIONIC AMINO ACID TRANSPORTER, MEMBRANE COMPONENT"/>
    <property type="match status" value="1"/>
</dbReference>
<evidence type="ECO:0000256" key="5">
    <source>
        <dbReference type="ARBA" id="ARBA00022519"/>
    </source>
</evidence>
<dbReference type="NCBIfam" id="TIGR01726">
    <property type="entry name" value="HEQRo_perm_3TM"/>
    <property type="match status" value="1"/>
</dbReference>
<keyword evidence="6 9" id="KW-0812">Transmembrane</keyword>
<dbReference type="GO" id="GO:0022857">
    <property type="term" value="F:transmembrane transporter activity"/>
    <property type="evidence" value="ECO:0007669"/>
    <property type="project" value="InterPro"/>
</dbReference>
<evidence type="ECO:0000256" key="3">
    <source>
        <dbReference type="ARBA" id="ARBA00022448"/>
    </source>
</evidence>
<evidence type="ECO:0000256" key="7">
    <source>
        <dbReference type="ARBA" id="ARBA00022989"/>
    </source>
</evidence>
<organism evidence="11 12">
    <name type="scientific">Roseovarius albus</name>
    <dbReference type="NCBI Taxonomy" id="1247867"/>
    <lineage>
        <taxon>Bacteria</taxon>
        <taxon>Pseudomonadati</taxon>
        <taxon>Pseudomonadota</taxon>
        <taxon>Alphaproteobacteria</taxon>
        <taxon>Rhodobacterales</taxon>
        <taxon>Roseobacteraceae</taxon>
        <taxon>Roseovarius</taxon>
    </lineage>
</organism>
<dbReference type="CDD" id="cd06261">
    <property type="entry name" value="TM_PBP2"/>
    <property type="match status" value="1"/>
</dbReference>
<reference evidence="11 12" key="1">
    <citation type="submission" date="2017-03" db="EMBL/GenBank/DDBJ databases">
        <authorList>
            <person name="Afonso C.L."/>
            <person name="Miller P.J."/>
            <person name="Scott M.A."/>
            <person name="Spackman E."/>
            <person name="Goraichik I."/>
            <person name="Dimitrov K.M."/>
            <person name="Suarez D.L."/>
            <person name="Swayne D.E."/>
        </authorList>
    </citation>
    <scope>NUCLEOTIDE SEQUENCE [LARGE SCALE GENOMIC DNA]</scope>
    <source>
        <strain evidence="11 12">CECT 7450</strain>
    </source>
</reference>
<dbReference type="PROSITE" id="PS50928">
    <property type="entry name" value="ABC_TM1"/>
    <property type="match status" value="1"/>
</dbReference>
<accession>A0A1X6ZUS6</accession>
<dbReference type="InterPro" id="IPR035906">
    <property type="entry name" value="MetI-like_sf"/>
</dbReference>
<name>A0A1X6ZUS6_9RHOB</name>
<gene>
    <name evidence="11" type="primary">artQ_2</name>
    <name evidence="11" type="ORF">ROA7450_03249</name>
</gene>
<dbReference type="Proteomes" id="UP000193061">
    <property type="component" value="Unassembled WGS sequence"/>
</dbReference>
<proteinExistence type="inferred from homology"/>
<dbReference type="SUPFAM" id="SSF161098">
    <property type="entry name" value="MetI-like"/>
    <property type="match status" value="1"/>
</dbReference>
<evidence type="ECO:0000313" key="12">
    <source>
        <dbReference type="Proteomes" id="UP000193061"/>
    </source>
</evidence>
<feature type="domain" description="ABC transmembrane type-1" evidence="10">
    <location>
        <begin position="26"/>
        <end position="226"/>
    </location>
</feature>
<evidence type="ECO:0000256" key="8">
    <source>
        <dbReference type="ARBA" id="ARBA00023136"/>
    </source>
</evidence>
<evidence type="ECO:0000256" key="9">
    <source>
        <dbReference type="RuleBase" id="RU363032"/>
    </source>
</evidence>
<evidence type="ECO:0000256" key="1">
    <source>
        <dbReference type="ARBA" id="ARBA00004429"/>
    </source>
</evidence>
<comment type="similarity">
    <text evidence="2">Belongs to the binding-protein-dependent transport system permease family. HisMQ subfamily.</text>
</comment>
<dbReference type="AlphaFoldDB" id="A0A1X6ZUS6"/>
<feature type="transmembrane region" description="Helical" evidence="9">
    <location>
        <begin position="205"/>
        <end position="225"/>
    </location>
</feature>
<feature type="transmembrane region" description="Helical" evidence="9">
    <location>
        <begin position="163"/>
        <end position="185"/>
    </location>
</feature>
<feature type="transmembrane region" description="Helical" evidence="9">
    <location>
        <begin position="28"/>
        <end position="50"/>
    </location>
</feature>
<keyword evidence="8 9" id="KW-0472">Membrane</keyword>
<keyword evidence="12" id="KW-1185">Reference proteome</keyword>
<comment type="subcellular location">
    <subcellularLocation>
        <location evidence="1">Cell inner membrane</location>
        <topology evidence="1">Multi-pass membrane protein</topology>
    </subcellularLocation>
    <subcellularLocation>
        <location evidence="9">Cell membrane</location>
        <topology evidence="9">Multi-pass membrane protein</topology>
    </subcellularLocation>
</comment>
<keyword evidence="7 9" id="KW-1133">Transmembrane helix</keyword>
<evidence type="ECO:0000256" key="4">
    <source>
        <dbReference type="ARBA" id="ARBA00022475"/>
    </source>
</evidence>
<evidence type="ECO:0000256" key="2">
    <source>
        <dbReference type="ARBA" id="ARBA00010072"/>
    </source>
</evidence>